<dbReference type="GO" id="GO:0016579">
    <property type="term" value="P:protein deubiquitination"/>
    <property type="evidence" value="ECO:0007669"/>
    <property type="project" value="InterPro"/>
</dbReference>
<feature type="compositionally biased region" description="Basic and acidic residues" evidence="1">
    <location>
        <begin position="159"/>
        <end position="173"/>
    </location>
</feature>
<name>A0AAN8CHM1_CHAGU</name>
<keyword evidence="4" id="KW-1185">Reference proteome</keyword>
<dbReference type="GO" id="GO:0005634">
    <property type="term" value="C:nucleus"/>
    <property type="evidence" value="ECO:0007669"/>
    <property type="project" value="TreeGrafter"/>
</dbReference>
<feature type="compositionally biased region" description="Basic residues" evidence="1">
    <location>
        <begin position="74"/>
        <end position="88"/>
    </location>
</feature>
<dbReference type="EMBL" id="JAURVH010001531">
    <property type="protein sequence ID" value="KAK5903914.1"/>
    <property type="molecule type" value="Genomic_DNA"/>
</dbReference>
<protein>
    <recommendedName>
        <fullName evidence="2">USP domain-containing protein</fullName>
    </recommendedName>
</protein>
<dbReference type="SUPFAM" id="SSF54001">
    <property type="entry name" value="Cysteine proteinases"/>
    <property type="match status" value="1"/>
</dbReference>
<feature type="region of interest" description="Disordered" evidence="1">
    <location>
        <begin position="231"/>
        <end position="283"/>
    </location>
</feature>
<organism evidence="3 4">
    <name type="scientific">Champsocephalus gunnari</name>
    <name type="common">Mackerel icefish</name>
    <dbReference type="NCBI Taxonomy" id="52237"/>
    <lineage>
        <taxon>Eukaryota</taxon>
        <taxon>Metazoa</taxon>
        <taxon>Chordata</taxon>
        <taxon>Craniata</taxon>
        <taxon>Vertebrata</taxon>
        <taxon>Euteleostomi</taxon>
        <taxon>Actinopterygii</taxon>
        <taxon>Neopterygii</taxon>
        <taxon>Teleostei</taxon>
        <taxon>Neoteleostei</taxon>
        <taxon>Acanthomorphata</taxon>
        <taxon>Eupercaria</taxon>
        <taxon>Perciformes</taxon>
        <taxon>Notothenioidei</taxon>
        <taxon>Channichthyidae</taxon>
        <taxon>Champsocephalus</taxon>
    </lineage>
</organism>
<gene>
    <name evidence="3" type="ORF">CgunFtcFv8_007656</name>
</gene>
<feature type="compositionally biased region" description="Basic and acidic residues" evidence="1">
    <location>
        <begin position="247"/>
        <end position="261"/>
    </location>
</feature>
<proteinExistence type="predicted"/>
<dbReference type="Gene3D" id="3.90.70.10">
    <property type="entry name" value="Cysteine proteinases"/>
    <property type="match status" value="1"/>
</dbReference>
<dbReference type="AlphaFoldDB" id="A0AAN8CHM1"/>
<dbReference type="GO" id="GO:0005829">
    <property type="term" value="C:cytosol"/>
    <property type="evidence" value="ECO:0007669"/>
    <property type="project" value="TreeGrafter"/>
</dbReference>
<dbReference type="InterPro" id="IPR028889">
    <property type="entry name" value="USP"/>
</dbReference>
<reference evidence="3 4" key="1">
    <citation type="journal article" date="2023" name="Mol. Biol. Evol.">
        <title>Genomics of Secondarily Temperate Adaptation in the Only Non-Antarctic Icefish.</title>
        <authorList>
            <person name="Rivera-Colon A.G."/>
            <person name="Rayamajhi N."/>
            <person name="Minhas B.F."/>
            <person name="Madrigal G."/>
            <person name="Bilyk K.T."/>
            <person name="Yoon V."/>
            <person name="Hune M."/>
            <person name="Gregory S."/>
            <person name="Cheng C.H.C."/>
            <person name="Catchen J.M."/>
        </authorList>
    </citation>
    <scope>NUCLEOTIDE SEQUENCE [LARGE SCALE GENOMIC DNA]</scope>
    <source>
        <tissue evidence="3">White muscle</tissue>
    </source>
</reference>
<dbReference type="PROSITE" id="PS00973">
    <property type="entry name" value="USP_2"/>
    <property type="match status" value="1"/>
</dbReference>
<dbReference type="GO" id="GO:0000082">
    <property type="term" value="P:G1/S transition of mitotic cell cycle"/>
    <property type="evidence" value="ECO:0007669"/>
    <property type="project" value="TreeGrafter"/>
</dbReference>
<dbReference type="Pfam" id="PF00443">
    <property type="entry name" value="UCH"/>
    <property type="match status" value="1"/>
</dbReference>
<comment type="caution">
    <text evidence="3">The sequence shown here is derived from an EMBL/GenBank/DDBJ whole genome shotgun (WGS) entry which is preliminary data.</text>
</comment>
<feature type="region of interest" description="Disordered" evidence="1">
    <location>
        <begin position="22"/>
        <end position="121"/>
    </location>
</feature>
<feature type="domain" description="USP" evidence="2">
    <location>
        <begin position="367"/>
        <end position="672"/>
    </location>
</feature>
<feature type="compositionally biased region" description="Polar residues" evidence="1">
    <location>
        <begin position="93"/>
        <end position="117"/>
    </location>
</feature>
<dbReference type="GO" id="GO:0004843">
    <property type="term" value="F:cysteine-type deubiquitinase activity"/>
    <property type="evidence" value="ECO:0007669"/>
    <property type="project" value="InterPro"/>
</dbReference>
<dbReference type="PANTHER" id="PTHR24006">
    <property type="entry name" value="UBIQUITIN CARBOXYL-TERMINAL HYDROLASE"/>
    <property type="match status" value="1"/>
</dbReference>
<evidence type="ECO:0000256" key="1">
    <source>
        <dbReference type="SAM" id="MobiDB-lite"/>
    </source>
</evidence>
<feature type="compositionally biased region" description="Polar residues" evidence="1">
    <location>
        <begin position="58"/>
        <end position="73"/>
    </location>
</feature>
<accession>A0AAN8CHM1</accession>
<feature type="region of interest" description="Disordered" evidence="1">
    <location>
        <begin position="136"/>
        <end position="216"/>
    </location>
</feature>
<feature type="compositionally biased region" description="Basic and acidic residues" evidence="1">
    <location>
        <begin position="42"/>
        <end position="57"/>
    </location>
</feature>
<dbReference type="Proteomes" id="UP001331515">
    <property type="component" value="Unassembled WGS sequence"/>
</dbReference>
<dbReference type="PROSITE" id="PS50235">
    <property type="entry name" value="USP_3"/>
    <property type="match status" value="1"/>
</dbReference>
<evidence type="ECO:0000313" key="3">
    <source>
        <dbReference type="EMBL" id="KAK5903914.1"/>
    </source>
</evidence>
<dbReference type="InterPro" id="IPR001394">
    <property type="entry name" value="Peptidase_C19_UCH"/>
</dbReference>
<evidence type="ECO:0000259" key="2">
    <source>
        <dbReference type="PROSITE" id="PS50235"/>
    </source>
</evidence>
<evidence type="ECO:0000313" key="4">
    <source>
        <dbReference type="Proteomes" id="UP001331515"/>
    </source>
</evidence>
<dbReference type="InterPro" id="IPR018200">
    <property type="entry name" value="USP_CS"/>
</dbReference>
<dbReference type="InterPro" id="IPR050164">
    <property type="entry name" value="Peptidase_C19"/>
</dbReference>
<sequence>MPQMMWLLTAQPVSAHVGVEKGAAASPVSANTVKASKKKSKESRCSEKKGNVGRNERSVTTLTASSTDTNGTAKKTRWWNKLFKRGKGKCQVSPATDTSAEQRNSSPKAPKESSSFSHQDEVMPFVLDEEFFDDLFDRGLLPEPPSKSKTSSRPATPQETDKQESILESHQDDVQFEDNLSELPHNSQTDLSCGSPGKPKETEQQQKSHQDEVMPVSSELEEVLFVDDLCPLPDDSKAELSRSSPGKPKETKQQQKSHQDEVVPDILGPEDLYEDDWNEHTDDCQEELPIKEDAIKTELISSPGTPKKTNGVVPVAPALSLHGGQPEFTDDTLLLKTCIMEEFNKTPRTPDGIGDAVKAKPTNINCLGLPNLSNTCYMNSSLQGLLTLDNFVQDLQRQKEIWDPLSDAQLLREFLAIKDAHTSSDINSKRGLLYSFKNVVSVQAPEFRDYEQKDAHEFITSVLNQMRNLSPLLQDMATCMGQTYTCPVERNMVFQMENIRTCKRCGNQSRRDEVFTNLSLDLFPGVSVEEMLQEYQKETMLEYKCECGGRTSGQRSTFKTMPKVLILHLKRFWFTSDYRMEKLHYAIKLQNNLQVSGNEVDTCYSLVSTVSHLGDSGEGGHYICDSVHPDDSPDKPTDRWLTFNDLDVFKTTGVSVCKQQKESAYILFYKKQE</sequence>
<dbReference type="PANTHER" id="PTHR24006:SF915">
    <property type="entry name" value="UBIQUITIN CARBOXYL-TERMINAL HYDROLASE-RELATED"/>
    <property type="match status" value="1"/>
</dbReference>
<feature type="compositionally biased region" description="Basic and acidic residues" evidence="1">
    <location>
        <begin position="198"/>
        <end position="212"/>
    </location>
</feature>
<dbReference type="InterPro" id="IPR038765">
    <property type="entry name" value="Papain-like_cys_pep_sf"/>
</dbReference>
<feature type="compositionally biased region" description="Polar residues" evidence="1">
    <location>
        <begin position="147"/>
        <end position="158"/>
    </location>
</feature>
<dbReference type="CDD" id="cd02257">
    <property type="entry name" value="Peptidase_C19"/>
    <property type="match status" value="1"/>
</dbReference>